<comment type="similarity">
    <text evidence="2">Belongs to the oxygen-dependent FAD-linked oxidoreductase family.</text>
</comment>
<dbReference type="InterPro" id="IPR016166">
    <property type="entry name" value="FAD-bd_PCMH"/>
</dbReference>
<dbReference type="RefSeq" id="WP_220196240.1">
    <property type="nucleotide sequence ID" value="NZ_BNJF01000002.1"/>
</dbReference>
<keyword evidence="3" id="KW-0285">Flavoprotein</keyword>
<feature type="domain" description="FAD-binding PCMH-type" evidence="6">
    <location>
        <begin position="338"/>
        <end position="511"/>
    </location>
</feature>
<comment type="caution">
    <text evidence="7">The sequence shown here is derived from an EMBL/GenBank/DDBJ whole genome shotgun (WGS) entry which is preliminary data.</text>
</comment>
<dbReference type="Proteomes" id="UP000612362">
    <property type="component" value="Unassembled WGS sequence"/>
</dbReference>
<dbReference type="Gene3D" id="3.20.20.30">
    <property type="entry name" value="Luciferase-like domain"/>
    <property type="match status" value="1"/>
</dbReference>
<gene>
    <name evidence="7" type="ORF">KSX_50600</name>
</gene>
<dbReference type="InterPro" id="IPR011251">
    <property type="entry name" value="Luciferase-like_dom"/>
</dbReference>
<name>A0A8J3I6C3_9CHLR</name>
<dbReference type="Pfam" id="PF08031">
    <property type="entry name" value="BBE"/>
    <property type="match status" value="1"/>
</dbReference>
<evidence type="ECO:0000256" key="1">
    <source>
        <dbReference type="ARBA" id="ARBA00001974"/>
    </source>
</evidence>
<evidence type="ECO:0000259" key="6">
    <source>
        <dbReference type="PROSITE" id="PS51387"/>
    </source>
</evidence>
<dbReference type="Pfam" id="PF01565">
    <property type="entry name" value="FAD_binding_4"/>
    <property type="match status" value="1"/>
</dbReference>
<organism evidence="7 8">
    <name type="scientific">Ktedonospora formicarum</name>
    <dbReference type="NCBI Taxonomy" id="2778364"/>
    <lineage>
        <taxon>Bacteria</taxon>
        <taxon>Bacillati</taxon>
        <taxon>Chloroflexota</taxon>
        <taxon>Ktedonobacteria</taxon>
        <taxon>Ktedonobacterales</taxon>
        <taxon>Ktedonobacteraceae</taxon>
        <taxon>Ktedonospora</taxon>
    </lineage>
</organism>
<sequence>MNYGHPIQFGINITPVSSQPETSVSLAKRSEELGYDLVIFHNNFLQPELLDTWTLLSWVAAQTKRVHLVANISNISQWSPTVLARSVASLDLLSSGRLNLALGAGTLWNEIEKDDEAVMALDEAIDIIGGVLDGGDDTPLRFNGSYYRLKGAQRGPIPAHDIPIWVSATQRQALRLIGQKAVGWLSSIESMKPEDFPSANKIIDESAHEAGRDPREIRRLVVITGNFSPSREGFLRGPSAQWVEELLPFVTNDGISTVILKSDDLATIEQFALEVAPALREAVNRELPDAFLGPEIRRAAVRAKRRVGIDYDGVPELLALAVIEPGDVSYARVKSTYMRGGSPGIVFQVKNTNEIIEALAFARLHPTVPFAVRSGGHGISGRSTNDGGIVIDLSWLNKIEVLDELTRRVRIEPGARWMDVAAALEPYGWALSSGDYGGVGVGGLATAGGVGWLVREHGLTLDHLRAVEMVLADGSVARASDDENPDLFWAVRGAGANFGIVTSFEFEVDEVGAVGWAQLVFDASDTADFLEKWGKAVERAPRDLTSFLIMGPPRRGMAVVAQVMAVVDSDQPDIIIDRLQPLANIAPLYDQNIVITSYANIMANAHDEGYHKGQGEPVGRTGLIKHITPEFAAEAARLIYSGAVYFFQIRAVGGAVSDVDPDATAYANRAANFSVTAFGMSRHRMNTLWDALSAHFQGLYLSFETDLRPERLNDAFPPRTLARLRELKSRYDPENVFRDNFNIAPNRVSANTV</sequence>
<evidence type="ECO:0000256" key="2">
    <source>
        <dbReference type="ARBA" id="ARBA00005466"/>
    </source>
</evidence>
<evidence type="ECO:0000313" key="7">
    <source>
        <dbReference type="EMBL" id="GHO46897.1"/>
    </source>
</evidence>
<dbReference type="InterPro" id="IPR012951">
    <property type="entry name" value="BBE"/>
</dbReference>
<dbReference type="SUPFAM" id="SSF51679">
    <property type="entry name" value="Bacterial luciferase-like"/>
    <property type="match status" value="1"/>
</dbReference>
<protein>
    <recommendedName>
        <fullName evidence="6">FAD-binding PCMH-type domain-containing protein</fullName>
    </recommendedName>
</protein>
<dbReference type="Gene3D" id="3.30.465.10">
    <property type="match status" value="1"/>
</dbReference>
<keyword evidence="4" id="KW-0274">FAD</keyword>
<dbReference type="PANTHER" id="PTHR42973:SF39">
    <property type="entry name" value="FAD-BINDING PCMH-TYPE DOMAIN-CONTAINING PROTEIN"/>
    <property type="match status" value="1"/>
</dbReference>
<accession>A0A8J3I6C3</accession>
<evidence type="ECO:0000313" key="8">
    <source>
        <dbReference type="Proteomes" id="UP000612362"/>
    </source>
</evidence>
<comment type="cofactor">
    <cofactor evidence="1">
        <name>FAD</name>
        <dbReference type="ChEBI" id="CHEBI:57692"/>
    </cofactor>
</comment>
<dbReference type="Gene3D" id="3.30.43.10">
    <property type="entry name" value="Uridine Diphospho-n-acetylenolpyruvylglucosamine Reductase, domain 2"/>
    <property type="match status" value="1"/>
</dbReference>
<evidence type="ECO:0000256" key="3">
    <source>
        <dbReference type="ARBA" id="ARBA00022630"/>
    </source>
</evidence>
<dbReference type="InterPro" id="IPR016167">
    <property type="entry name" value="FAD-bd_PCMH_sub1"/>
</dbReference>
<dbReference type="Gene3D" id="3.40.462.20">
    <property type="match status" value="1"/>
</dbReference>
<dbReference type="InterPro" id="IPR016169">
    <property type="entry name" value="FAD-bd_PCMH_sub2"/>
</dbReference>
<evidence type="ECO:0000256" key="4">
    <source>
        <dbReference type="ARBA" id="ARBA00022827"/>
    </source>
</evidence>
<keyword evidence="8" id="KW-1185">Reference proteome</keyword>
<evidence type="ECO:0000256" key="5">
    <source>
        <dbReference type="ARBA" id="ARBA00023002"/>
    </source>
</evidence>
<dbReference type="PROSITE" id="PS51387">
    <property type="entry name" value="FAD_PCMH"/>
    <property type="match status" value="1"/>
</dbReference>
<dbReference type="InterPro" id="IPR006094">
    <property type="entry name" value="Oxid_FAD_bind_N"/>
</dbReference>
<dbReference type="SUPFAM" id="SSF56176">
    <property type="entry name" value="FAD-binding/transporter-associated domain-like"/>
    <property type="match status" value="1"/>
</dbReference>
<dbReference type="GO" id="GO:0071949">
    <property type="term" value="F:FAD binding"/>
    <property type="evidence" value="ECO:0007669"/>
    <property type="project" value="InterPro"/>
</dbReference>
<dbReference type="InterPro" id="IPR050416">
    <property type="entry name" value="FAD-linked_Oxidoreductase"/>
</dbReference>
<dbReference type="GO" id="GO:0016705">
    <property type="term" value="F:oxidoreductase activity, acting on paired donors, with incorporation or reduction of molecular oxygen"/>
    <property type="evidence" value="ECO:0007669"/>
    <property type="project" value="InterPro"/>
</dbReference>
<dbReference type="AlphaFoldDB" id="A0A8J3I6C3"/>
<keyword evidence="5" id="KW-0560">Oxidoreductase</keyword>
<reference evidence="7" key="1">
    <citation type="submission" date="2020-10" db="EMBL/GenBank/DDBJ databases">
        <title>Taxonomic study of unclassified bacteria belonging to the class Ktedonobacteria.</title>
        <authorList>
            <person name="Yabe S."/>
            <person name="Wang C.M."/>
            <person name="Zheng Y."/>
            <person name="Sakai Y."/>
            <person name="Cavaletti L."/>
            <person name="Monciardini P."/>
            <person name="Donadio S."/>
        </authorList>
    </citation>
    <scope>NUCLEOTIDE SEQUENCE</scope>
    <source>
        <strain evidence="7">SOSP1-1</strain>
    </source>
</reference>
<dbReference type="InterPro" id="IPR036318">
    <property type="entry name" value="FAD-bd_PCMH-like_sf"/>
</dbReference>
<proteinExistence type="inferred from homology"/>
<dbReference type="EMBL" id="BNJF01000002">
    <property type="protein sequence ID" value="GHO46897.1"/>
    <property type="molecule type" value="Genomic_DNA"/>
</dbReference>
<dbReference type="InterPro" id="IPR036661">
    <property type="entry name" value="Luciferase-like_sf"/>
</dbReference>
<dbReference type="Pfam" id="PF00296">
    <property type="entry name" value="Bac_luciferase"/>
    <property type="match status" value="1"/>
</dbReference>
<dbReference type="PANTHER" id="PTHR42973">
    <property type="entry name" value="BINDING OXIDOREDUCTASE, PUTATIVE (AFU_ORTHOLOGUE AFUA_1G17690)-RELATED"/>
    <property type="match status" value="1"/>
</dbReference>